<keyword evidence="4" id="KW-1185">Reference proteome</keyword>
<name>D8U6I9_VOLCA</name>
<gene>
    <name evidence="3" type="ORF">VOLCADRAFT_106315</name>
</gene>
<evidence type="ECO:0000313" key="4">
    <source>
        <dbReference type="Proteomes" id="UP000001058"/>
    </source>
</evidence>
<keyword evidence="2" id="KW-0812">Transmembrane</keyword>
<accession>D8U6I9</accession>
<reference evidence="3 4" key="1">
    <citation type="journal article" date="2010" name="Science">
        <title>Genomic analysis of organismal complexity in the multicellular green alga Volvox carteri.</title>
        <authorList>
            <person name="Prochnik S.E."/>
            <person name="Umen J."/>
            <person name="Nedelcu A.M."/>
            <person name="Hallmann A."/>
            <person name="Miller S.M."/>
            <person name="Nishii I."/>
            <person name="Ferris P."/>
            <person name="Kuo A."/>
            <person name="Mitros T."/>
            <person name="Fritz-Laylin L.K."/>
            <person name="Hellsten U."/>
            <person name="Chapman J."/>
            <person name="Simakov O."/>
            <person name="Rensing S.A."/>
            <person name="Terry A."/>
            <person name="Pangilinan J."/>
            <person name="Kapitonov V."/>
            <person name="Jurka J."/>
            <person name="Salamov A."/>
            <person name="Shapiro H."/>
            <person name="Schmutz J."/>
            <person name="Grimwood J."/>
            <person name="Lindquist E."/>
            <person name="Lucas S."/>
            <person name="Grigoriev I.V."/>
            <person name="Schmitt R."/>
            <person name="Kirk D."/>
            <person name="Rokhsar D.S."/>
        </authorList>
    </citation>
    <scope>NUCLEOTIDE SEQUENCE [LARGE SCALE GENOMIC DNA]</scope>
    <source>
        <strain evidence="4">f. Nagariensis / Eve</strain>
    </source>
</reference>
<dbReference type="EMBL" id="GL378362">
    <property type="protein sequence ID" value="EFJ44655.1"/>
    <property type="molecule type" value="Genomic_DNA"/>
</dbReference>
<feature type="compositionally biased region" description="Polar residues" evidence="1">
    <location>
        <begin position="66"/>
        <end position="80"/>
    </location>
</feature>
<proteinExistence type="predicted"/>
<dbReference type="Proteomes" id="UP000001058">
    <property type="component" value="Unassembled WGS sequence"/>
</dbReference>
<evidence type="ECO:0000313" key="3">
    <source>
        <dbReference type="EMBL" id="EFJ44655.1"/>
    </source>
</evidence>
<feature type="transmembrane region" description="Helical" evidence="2">
    <location>
        <begin position="39"/>
        <end position="61"/>
    </location>
</feature>
<evidence type="ECO:0000256" key="1">
    <source>
        <dbReference type="SAM" id="MobiDB-lite"/>
    </source>
</evidence>
<dbReference type="GeneID" id="9624073"/>
<sequence>MFGPSHIHTDMGGALLGASRWGPAQKRCSNATAPQQLRVVVMVVLVAVVVLLMTMVMTTMASSTAGNRINKQSGNGTAASAHTKIPHTTHPTAADGVVVKLLRLTYAILAAICGCLRPKFRIVAAQDVPGWNHRAQVIAHRLQLDPAWMQDANLVIQNALLLQLPTCYRYSNEQQQRIFND</sequence>
<protein>
    <submittedName>
        <fullName evidence="3">Uncharacterized protein</fullName>
    </submittedName>
</protein>
<dbReference type="InParanoid" id="D8U6I9"/>
<organism evidence="4">
    <name type="scientific">Volvox carteri f. nagariensis</name>
    <dbReference type="NCBI Taxonomy" id="3068"/>
    <lineage>
        <taxon>Eukaryota</taxon>
        <taxon>Viridiplantae</taxon>
        <taxon>Chlorophyta</taxon>
        <taxon>core chlorophytes</taxon>
        <taxon>Chlorophyceae</taxon>
        <taxon>CS clade</taxon>
        <taxon>Chlamydomonadales</taxon>
        <taxon>Volvocaceae</taxon>
        <taxon>Volvox</taxon>
    </lineage>
</organism>
<keyword evidence="2" id="KW-1133">Transmembrane helix</keyword>
<keyword evidence="2" id="KW-0472">Membrane</keyword>
<dbReference type="AlphaFoldDB" id="D8U6I9"/>
<evidence type="ECO:0000256" key="2">
    <source>
        <dbReference type="SAM" id="Phobius"/>
    </source>
</evidence>
<dbReference type="KEGG" id="vcn:VOLCADRAFT_106315"/>
<dbReference type="RefSeq" id="XP_002954231.1">
    <property type="nucleotide sequence ID" value="XM_002954185.1"/>
</dbReference>
<feature type="region of interest" description="Disordered" evidence="1">
    <location>
        <begin position="66"/>
        <end position="87"/>
    </location>
</feature>